<gene>
    <name evidence="3" type="ORF">LZC95_41490</name>
</gene>
<feature type="transmembrane region" description="Helical" evidence="1">
    <location>
        <begin position="25"/>
        <end position="43"/>
    </location>
</feature>
<keyword evidence="1" id="KW-0812">Transmembrane</keyword>
<feature type="transmembrane region" description="Helical" evidence="1">
    <location>
        <begin position="49"/>
        <end position="67"/>
    </location>
</feature>
<organism evidence="3 4">
    <name type="scientific">Pendulispora brunnea</name>
    <dbReference type="NCBI Taxonomy" id="2905690"/>
    <lineage>
        <taxon>Bacteria</taxon>
        <taxon>Pseudomonadati</taxon>
        <taxon>Myxococcota</taxon>
        <taxon>Myxococcia</taxon>
        <taxon>Myxococcales</taxon>
        <taxon>Sorangiineae</taxon>
        <taxon>Pendulisporaceae</taxon>
        <taxon>Pendulispora</taxon>
    </lineage>
</organism>
<dbReference type="InterPro" id="IPR003675">
    <property type="entry name" value="Rce1/LyrA-like_dom"/>
</dbReference>
<keyword evidence="1" id="KW-1133">Transmembrane helix</keyword>
<reference evidence="3 4" key="1">
    <citation type="submission" date="2021-12" db="EMBL/GenBank/DDBJ databases">
        <title>Discovery of the Pendulisporaceae a myxobacterial family with distinct sporulation behavior and unique specialized metabolism.</title>
        <authorList>
            <person name="Garcia R."/>
            <person name="Popoff A."/>
            <person name="Bader C.D."/>
            <person name="Loehr J."/>
            <person name="Walesch S."/>
            <person name="Walt C."/>
            <person name="Boldt J."/>
            <person name="Bunk B."/>
            <person name="Haeckl F.J.F.P.J."/>
            <person name="Gunesch A.P."/>
            <person name="Birkelbach J."/>
            <person name="Nuebel U."/>
            <person name="Pietschmann T."/>
            <person name="Bach T."/>
            <person name="Mueller R."/>
        </authorList>
    </citation>
    <scope>NUCLEOTIDE SEQUENCE [LARGE SCALE GENOMIC DNA]</scope>
    <source>
        <strain evidence="3 4">MSr12523</strain>
    </source>
</reference>
<evidence type="ECO:0000259" key="2">
    <source>
        <dbReference type="Pfam" id="PF02517"/>
    </source>
</evidence>
<dbReference type="Proteomes" id="UP001379533">
    <property type="component" value="Chromosome"/>
</dbReference>
<dbReference type="PANTHER" id="PTHR39430">
    <property type="entry name" value="MEMBRANE-ASSOCIATED PROTEASE-RELATED"/>
    <property type="match status" value="1"/>
</dbReference>
<protein>
    <submittedName>
        <fullName evidence="3">CPBP family intramembrane metalloprotease</fullName>
    </submittedName>
</protein>
<feature type="transmembrane region" description="Helical" evidence="1">
    <location>
        <begin position="88"/>
        <end position="113"/>
    </location>
</feature>
<name>A0ABZ2K2G9_9BACT</name>
<feature type="transmembrane region" description="Helical" evidence="1">
    <location>
        <begin position="119"/>
        <end position="140"/>
    </location>
</feature>
<accession>A0ABZ2K2G9</accession>
<dbReference type="GO" id="GO:0008237">
    <property type="term" value="F:metallopeptidase activity"/>
    <property type="evidence" value="ECO:0007669"/>
    <property type="project" value="UniProtKB-KW"/>
</dbReference>
<feature type="transmembrane region" description="Helical" evidence="1">
    <location>
        <begin position="251"/>
        <end position="268"/>
    </location>
</feature>
<dbReference type="RefSeq" id="WP_394843510.1">
    <property type="nucleotide sequence ID" value="NZ_CP089982.1"/>
</dbReference>
<feature type="domain" description="CAAX prenyl protease 2/Lysostaphin resistance protein A-like" evidence="2">
    <location>
        <begin position="125"/>
        <end position="213"/>
    </location>
</feature>
<evidence type="ECO:0000313" key="4">
    <source>
        <dbReference type="Proteomes" id="UP001379533"/>
    </source>
</evidence>
<dbReference type="EMBL" id="CP089982">
    <property type="protein sequence ID" value="WXA92911.1"/>
    <property type="molecule type" value="Genomic_DNA"/>
</dbReference>
<keyword evidence="3" id="KW-0378">Hydrolase</keyword>
<dbReference type="Pfam" id="PF02517">
    <property type="entry name" value="Rce1-like"/>
    <property type="match status" value="1"/>
</dbReference>
<feature type="transmembrane region" description="Helical" evidence="1">
    <location>
        <begin position="152"/>
        <end position="170"/>
    </location>
</feature>
<sequence>MDTIAAVNRRPGALWRFLQFPVTRLVLAVASIALAIALTQWFGGALPPPFVHLLSAAAATAVYIANVRGIERRELVEFRLDGAGRETALGLLIGAALFSVTMAILCLCGAWTLTGVNSIGVMGYPLVSALAAGVSEEILFRGVFFRIVEESLGSWAALALSAALFGLVHAPNPGATAVSTVAIALEAGILLAAGYMCTRRLWLVMALHMAWNFTEGGIFGTSVSGTEAHGLLAIEFHGPELLTGGAFGPEASLVAVAVCMIAGATFLARAHRTNRIVRPFWRRS</sequence>
<keyword evidence="1" id="KW-0472">Membrane</keyword>
<evidence type="ECO:0000313" key="3">
    <source>
        <dbReference type="EMBL" id="WXA92911.1"/>
    </source>
</evidence>
<feature type="transmembrane region" description="Helical" evidence="1">
    <location>
        <begin position="202"/>
        <end position="223"/>
    </location>
</feature>
<keyword evidence="4" id="KW-1185">Reference proteome</keyword>
<proteinExistence type="predicted"/>
<keyword evidence="3" id="KW-0645">Protease</keyword>
<feature type="transmembrane region" description="Helical" evidence="1">
    <location>
        <begin position="176"/>
        <end position="195"/>
    </location>
</feature>
<evidence type="ECO:0000256" key="1">
    <source>
        <dbReference type="SAM" id="Phobius"/>
    </source>
</evidence>
<dbReference type="PANTHER" id="PTHR39430:SF1">
    <property type="entry name" value="PROTEASE"/>
    <property type="match status" value="1"/>
</dbReference>
<keyword evidence="3" id="KW-0482">Metalloprotease</keyword>